<dbReference type="CDD" id="cd00093">
    <property type="entry name" value="HTH_XRE"/>
    <property type="match status" value="1"/>
</dbReference>
<dbReference type="PATRIC" id="fig|324602.8.peg.771"/>
<dbReference type="Pfam" id="PF01381">
    <property type="entry name" value="HTH_3"/>
    <property type="match status" value="1"/>
</dbReference>
<dbReference type="InParanoid" id="A9WFH8"/>
<dbReference type="Proteomes" id="UP000002008">
    <property type="component" value="Chromosome"/>
</dbReference>
<feature type="domain" description="HTH cro/C1-type" evidence="2">
    <location>
        <begin position="6"/>
        <end position="62"/>
    </location>
</feature>
<dbReference type="eggNOG" id="COG1395">
    <property type="taxonomic scope" value="Bacteria"/>
</dbReference>
<dbReference type="SMART" id="SM00530">
    <property type="entry name" value="HTH_XRE"/>
    <property type="match status" value="1"/>
</dbReference>
<dbReference type="InterPro" id="IPR010982">
    <property type="entry name" value="Lambda_DNA-bd_dom_sf"/>
</dbReference>
<evidence type="ECO:0000259" key="2">
    <source>
        <dbReference type="PROSITE" id="PS50943"/>
    </source>
</evidence>
<dbReference type="Gene3D" id="1.10.260.40">
    <property type="entry name" value="lambda repressor-like DNA-binding domains"/>
    <property type="match status" value="1"/>
</dbReference>
<dbReference type="HOGENOM" id="CLU_053651_0_0_0"/>
<dbReference type="SUPFAM" id="SSF47413">
    <property type="entry name" value="lambda repressor-like DNA-binding domains"/>
    <property type="match status" value="1"/>
</dbReference>
<dbReference type="STRING" id="324602.Caur_0676"/>
<reference evidence="4" key="1">
    <citation type="journal article" date="2011" name="BMC Genomics">
        <title>Complete genome sequence of the filamentous anoxygenic phototrophic bacterium Chloroflexus aurantiacus.</title>
        <authorList>
            <person name="Tang K.H."/>
            <person name="Barry K."/>
            <person name="Chertkov O."/>
            <person name="Dalin E."/>
            <person name="Han C.S."/>
            <person name="Hauser L.J."/>
            <person name="Honchak B.M."/>
            <person name="Karbach L.E."/>
            <person name="Land M.L."/>
            <person name="Lapidus A."/>
            <person name="Larimer F.W."/>
            <person name="Mikhailova N."/>
            <person name="Pitluck S."/>
            <person name="Pierson B.K."/>
            <person name="Blankenship R.E."/>
        </authorList>
    </citation>
    <scope>NUCLEOTIDE SEQUENCE [LARGE SCALE GENOMIC DNA]</scope>
    <source>
        <strain evidence="4">ATCC 29366 / DSM 635 / J-10-fl</strain>
    </source>
</reference>
<accession>A9WFH8</accession>
<dbReference type="eggNOG" id="COG2856">
    <property type="taxonomic scope" value="Bacteria"/>
</dbReference>
<dbReference type="Pfam" id="PF06114">
    <property type="entry name" value="Peptidase_M78"/>
    <property type="match status" value="1"/>
</dbReference>
<sequence length="422" mass="47108">MISQRLRQLRLARGMTLSDLAQATNHIVTRQAISKYEHGHAQPSPTVLQRLAQALGVRPTDLLDGANIRVDVVAYRKRASLGKRQSEHLAALAEEALRERVRLQRLIGDTRVLDVPLQEYPVKNLDDVESAATALRNRWDLGSAPIANLTDVLEDHGLHVIELATIDGFDGVAVIARDEHGHPLAAAVIAQRSDDGARWRMNLAHELAHLVLQPQDNLDEEKAAFRFAAAFLAPAHDLRAFIGERRHHLHLDELLLMKHHFGMSIQALLYRMQTLDIISPSLFRKWMIEFGERGWRMAEPEPLPHEEPLWLRRATLHALAEELIDPAEAQRLLGDEVATGVAQAVFAETVIPETIPETIQAEDVPESHYPPPPPAHTVPCRQLLRLPQAERHAILAAQAANALDLYQSVADSVNEVATSEHK</sequence>
<evidence type="ECO:0000256" key="1">
    <source>
        <dbReference type="ARBA" id="ARBA00007227"/>
    </source>
</evidence>
<dbReference type="EnsemblBacteria" id="ABY33916">
    <property type="protein sequence ID" value="ABY33916"/>
    <property type="gene ID" value="Caur_0676"/>
</dbReference>
<comment type="similarity">
    <text evidence="1">Belongs to the short-chain fatty acyl-CoA assimilation regulator (ScfR) family.</text>
</comment>
<dbReference type="InterPro" id="IPR052345">
    <property type="entry name" value="Rad_response_metalloprotease"/>
</dbReference>
<dbReference type="PANTHER" id="PTHR43236:SF1">
    <property type="entry name" value="BLL7220 PROTEIN"/>
    <property type="match status" value="1"/>
</dbReference>
<dbReference type="AlphaFoldDB" id="A9WFH8"/>
<dbReference type="InterPro" id="IPR001387">
    <property type="entry name" value="Cro/C1-type_HTH"/>
</dbReference>
<dbReference type="PANTHER" id="PTHR43236">
    <property type="entry name" value="ANTITOXIN HIGA1"/>
    <property type="match status" value="1"/>
</dbReference>
<dbReference type="EMBL" id="CP000909">
    <property type="protein sequence ID" value="ABY33916.1"/>
    <property type="molecule type" value="Genomic_DNA"/>
</dbReference>
<dbReference type="RefSeq" id="WP_012256572.1">
    <property type="nucleotide sequence ID" value="NC_010175.1"/>
</dbReference>
<dbReference type="PROSITE" id="PS50943">
    <property type="entry name" value="HTH_CROC1"/>
    <property type="match status" value="1"/>
</dbReference>
<dbReference type="GO" id="GO:0003677">
    <property type="term" value="F:DNA binding"/>
    <property type="evidence" value="ECO:0007669"/>
    <property type="project" value="InterPro"/>
</dbReference>
<evidence type="ECO:0000313" key="4">
    <source>
        <dbReference type="Proteomes" id="UP000002008"/>
    </source>
</evidence>
<protein>
    <submittedName>
        <fullName evidence="3">Helix-turn-helix domain protein</fullName>
    </submittedName>
</protein>
<keyword evidence="4" id="KW-1185">Reference proteome</keyword>
<gene>
    <name evidence="3" type="ordered locus">Caur_0676</name>
</gene>
<evidence type="ECO:0000313" key="3">
    <source>
        <dbReference type="EMBL" id="ABY33916.1"/>
    </source>
</evidence>
<name>A9WFH8_CHLAA</name>
<organism evidence="3 4">
    <name type="scientific">Chloroflexus aurantiacus (strain ATCC 29366 / DSM 635 / J-10-fl)</name>
    <dbReference type="NCBI Taxonomy" id="324602"/>
    <lineage>
        <taxon>Bacteria</taxon>
        <taxon>Bacillati</taxon>
        <taxon>Chloroflexota</taxon>
        <taxon>Chloroflexia</taxon>
        <taxon>Chloroflexales</taxon>
        <taxon>Chloroflexineae</taxon>
        <taxon>Chloroflexaceae</taxon>
        <taxon>Chloroflexus</taxon>
    </lineage>
</organism>
<dbReference type="InterPro" id="IPR010359">
    <property type="entry name" value="IrrE_HExxH"/>
</dbReference>
<dbReference type="KEGG" id="cau:Caur_0676"/>
<proteinExistence type="inferred from homology"/>